<protein>
    <submittedName>
        <fullName evidence="2">Uncharacterized protein</fullName>
    </submittedName>
</protein>
<evidence type="ECO:0000256" key="1">
    <source>
        <dbReference type="SAM" id="MobiDB-lite"/>
    </source>
</evidence>
<dbReference type="EMBL" id="CADCTT010000120">
    <property type="protein sequence ID" value="CAA9298587.1"/>
    <property type="molecule type" value="Genomic_DNA"/>
</dbReference>
<dbReference type="AlphaFoldDB" id="A0A6J4K8E1"/>
<reference evidence="2" key="1">
    <citation type="submission" date="2020-02" db="EMBL/GenBank/DDBJ databases">
        <authorList>
            <person name="Meier V. D."/>
        </authorList>
    </citation>
    <scope>NUCLEOTIDE SEQUENCE</scope>
    <source>
        <strain evidence="2">AVDCRST_MAG61</strain>
    </source>
</reference>
<feature type="region of interest" description="Disordered" evidence="1">
    <location>
        <begin position="1"/>
        <end position="46"/>
    </location>
</feature>
<feature type="non-terminal residue" evidence="2">
    <location>
        <position position="1"/>
    </location>
</feature>
<accession>A0A6J4K8E1</accession>
<sequence>DRPRCPPASEGRLGGRHYDAWHGRPRRSPLPEPRPRPGHRRPDPGV</sequence>
<feature type="non-terminal residue" evidence="2">
    <location>
        <position position="46"/>
    </location>
</feature>
<gene>
    <name evidence="2" type="ORF">AVDCRST_MAG61-953</name>
</gene>
<proteinExistence type="predicted"/>
<evidence type="ECO:0000313" key="2">
    <source>
        <dbReference type="EMBL" id="CAA9298587.1"/>
    </source>
</evidence>
<organism evidence="2">
    <name type="scientific">uncultured Friedmanniella sp</name>
    <dbReference type="NCBI Taxonomy" id="335381"/>
    <lineage>
        <taxon>Bacteria</taxon>
        <taxon>Bacillati</taxon>
        <taxon>Actinomycetota</taxon>
        <taxon>Actinomycetes</taxon>
        <taxon>Propionibacteriales</taxon>
        <taxon>Nocardioidaceae</taxon>
        <taxon>Friedmanniella</taxon>
        <taxon>environmental samples</taxon>
    </lineage>
</organism>
<name>A0A6J4K8E1_9ACTN</name>